<evidence type="ECO:0000313" key="7">
    <source>
        <dbReference type="Proteomes" id="UP000824469"/>
    </source>
</evidence>
<dbReference type="Pfam" id="PF12874">
    <property type="entry name" value="zf-met"/>
    <property type="match status" value="2"/>
</dbReference>
<dbReference type="GO" id="GO:0003676">
    <property type="term" value="F:nucleic acid binding"/>
    <property type="evidence" value="ECO:0007669"/>
    <property type="project" value="InterPro"/>
</dbReference>
<dbReference type="SMART" id="SM00451">
    <property type="entry name" value="ZnF_U1"/>
    <property type="match status" value="4"/>
</dbReference>
<organism evidence="6 7">
    <name type="scientific">Taxus chinensis</name>
    <name type="common">Chinese yew</name>
    <name type="synonym">Taxus wallichiana var. chinensis</name>
    <dbReference type="NCBI Taxonomy" id="29808"/>
    <lineage>
        <taxon>Eukaryota</taxon>
        <taxon>Viridiplantae</taxon>
        <taxon>Streptophyta</taxon>
        <taxon>Embryophyta</taxon>
        <taxon>Tracheophyta</taxon>
        <taxon>Spermatophyta</taxon>
        <taxon>Pinopsida</taxon>
        <taxon>Pinidae</taxon>
        <taxon>Conifers II</taxon>
        <taxon>Cupressales</taxon>
        <taxon>Taxaceae</taxon>
        <taxon>Taxus</taxon>
    </lineage>
</organism>
<dbReference type="PANTHER" id="PTHR47487:SF8">
    <property type="entry name" value="OS08G0270900 PROTEIN"/>
    <property type="match status" value="1"/>
</dbReference>
<dbReference type="EMBL" id="JAHRHJ020000006">
    <property type="protein sequence ID" value="KAH9312853.1"/>
    <property type="molecule type" value="Genomic_DNA"/>
</dbReference>
<dbReference type="InterPro" id="IPR036236">
    <property type="entry name" value="Znf_C2H2_sf"/>
</dbReference>
<feature type="domain" description="U1-type" evidence="5">
    <location>
        <begin position="218"/>
        <end position="252"/>
    </location>
</feature>
<accession>A0AA38G0E3</accession>
<sequence>MNPLRLTLLNEAELQELINNEIAKVEEIRRDLTRKYHEQIAELELALGEKLYQIHLHISSSQTQHEELQTKLGMNLQKESSRCLDSVLPERLGWCLICEVDCITDKGLKKHIQGKKHKSKLKMLKQDSGFPEHPGWCLLCEVGCPSEENLNKIHISGKRHMSKLRMLKQDSGFPEHPGWCSLCKVGCTSEENLNNIHISGKRHKSKLNILKQDSRFSEHPGWCLLCKVEGNTEKDLANHIVGKKHQSKLKKLKQESGEGISN</sequence>
<keyword evidence="4" id="KW-0175">Coiled coil</keyword>
<evidence type="ECO:0000256" key="1">
    <source>
        <dbReference type="ARBA" id="ARBA00022723"/>
    </source>
</evidence>
<dbReference type="GO" id="GO:0008270">
    <property type="term" value="F:zinc ion binding"/>
    <property type="evidence" value="ECO:0007669"/>
    <property type="project" value="UniProtKB-KW"/>
</dbReference>
<keyword evidence="7" id="KW-1185">Reference proteome</keyword>
<protein>
    <recommendedName>
        <fullName evidence="5">U1-type domain-containing protein</fullName>
    </recommendedName>
</protein>
<keyword evidence="2" id="KW-0863">Zinc-finger</keyword>
<dbReference type="PANTHER" id="PTHR47487">
    <property type="entry name" value="OS06G0651300 PROTEIN-RELATED"/>
    <property type="match status" value="1"/>
</dbReference>
<keyword evidence="3" id="KW-0862">Zinc</keyword>
<proteinExistence type="predicted"/>
<evidence type="ECO:0000256" key="3">
    <source>
        <dbReference type="ARBA" id="ARBA00022833"/>
    </source>
</evidence>
<dbReference type="InterPro" id="IPR013087">
    <property type="entry name" value="Znf_C2H2_type"/>
</dbReference>
<comment type="caution">
    <text evidence="6">The sequence shown here is derived from an EMBL/GenBank/DDBJ whole genome shotgun (WGS) entry which is preliminary data.</text>
</comment>
<dbReference type="Proteomes" id="UP000824469">
    <property type="component" value="Unassembled WGS sequence"/>
</dbReference>
<feature type="domain" description="U1-type" evidence="5">
    <location>
        <begin position="175"/>
        <end position="210"/>
    </location>
</feature>
<dbReference type="Pfam" id="PF12171">
    <property type="entry name" value="zf-C2H2_jaz"/>
    <property type="match status" value="1"/>
</dbReference>
<gene>
    <name evidence="6" type="ORF">KI387_027888</name>
</gene>
<dbReference type="Gene3D" id="3.30.160.60">
    <property type="entry name" value="Classic Zinc Finger"/>
    <property type="match status" value="4"/>
</dbReference>
<evidence type="ECO:0000256" key="4">
    <source>
        <dbReference type="SAM" id="Coils"/>
    </source>
</evidence>
<evidence type="ECO:0000313" key="6">
    <source>
        <dbReference type="EMBL" id="KAH9312853.1"/>
    </source>
</evidence>
<dbReference type="InterPro" id="IPR022755">
    <property type="entry name" value="Znf_C2H2_jaz"/>
</dbReference>
<feature type="domain" description="U1-type" evidence="5">
    <location>
        <begin position="90"/>
        <end position="124"/>
    </location>
</feature>
<feature type="domain" description="U1-type" evidence="5">
    <location>
        <begin position="132"/>
        <end position="167"/>
    </location>
</feature>
<dbReference type="InterPro" id="IPR003604">
    <property type="entry name" value="Matrin/U1-like-C_Znf_C2H2"/>
</dbReference>
<feature type="coiled-coil region" evidence="4">
    <location>
        <begin position="11"/>
        <end position="42"/>
    </location>
</feature>
<dbReference type="AlphaFoldDB" id="A0AA38G0E3"/>
<dbReference type="OMA" id="HPGWCLL"/>
<evidence type="ECO:0000256" key="2">
    <source>
        <dbReference type="ARBA" id="ARBA00022771"/>
    </source>
</evidence>
<reference evidence="6 7" key="1">
    <citation type="journal article" date="2021" name="Nat. Plants">
        <title>The Taxus genome provides insights into paclitaxel biosynthesis.</title>
        <authorList>
            <person name="Xiong X."/>
            <person name="Gou J."/>
            <person name="Liao Q."/>
            <person name="Li Y."/>
            <person name="Zhou Q."/>
            <person name="Bi G."/>
            <person name="Li C."/>
            <person name="Du R."/>
            <person name="Wang X."/>
            <person name="Sun T."/>
            <person name="Guo L."/>
            <person name="Liang H."/>
            <person name="Lu P."/>
            <person name="Wu Y."/>
            <person name="Zhang Z."/>
            <person name="Ro D.K."/>
            <person name="Shang Y."/>
            <person name="Huang S."/>
            <person name="Yan J."/>
        </authorList>
    </citation>
    <scope>NUCLEOTIDE SEQUENCE [LARGE SCALE GENOMIC DNA]</scope>
    <source>
        <strain evidence="6">Ta-2019</strain>
    </source>
</reference>
<evidence type="ECO:0000259" key="5">
    <source>
        <dbReference type="SMART" id="SM00451"/>
    </source>
</evidence>
<keyword evidence="1" id="KW-0479">Metal-binding</keyword>
<dbReference type="SUPFAM" id="SSF57667">
    <property type="entry name" value="beta-beta-alpha zinc fingers"/>
    <property type="match status" value="3"/>
</dbReference>
<name>A0AA38G0E3_TAXCH</name>